<dbReference type="Proteomes" id="UP000694392">
    <property type="component" value="Unplaced"/>
</dbReference>
<dbReference type="InterPro" id="IPR001806">
    <property type="entry name" value="Small_GTPase"/>
</dbReference>
<feature type="chain" id="PRO_5034745777" evidence="5">
    <location>
        <begin position="27"/>
        <end position="243"/>
    </location>
</feature>
<organism evidence="6 7">
    <name type="scientific">Sphenodon punctatus</name>
    <name type="common">Tuatara</name>
    <name type="synonym">Hatteria punctata</name>
    <dbReference type="NCBI Taxonomy" id="8508"/>
    <lineage>
        <taxon>Eukaryota</taxon>
        <taxon>Metazoa</taxon>
        <taxon>Chordata</taxon>
        <taxon>Craniata</taxon>
        <taxon>Vertebrata</taxon>
        <taxon>Euteleostomi</taxon>
        <taxon>Lepidosauria</taxon>
        <taxon>Sphenodontia</taxon>
        <taxon>Sphenodontidae</taxon>
        <taxon>Sphenodon</taxon>
    </lineage>
</organism>
<dbReference type="InterPro" id="IPR025662">
    <property type="entry name" value="Sigma_54_int_dom_ATP-bd_1"/>
</dbReference>
<dbReference type="AlphaFoldDB" id="A0A8D0G6J4"/>
<dbReference type="SUPFAM" id="SSF52540">
    <property type="entry name" value="P-loop containing nucleoside triphosphate hydrolases"/>
    <property type="match status" value="1"/>
</dbReference>
<dbReference type="PROSITE" id="PS00675">
    <property type="entry name" value="SIGMA54_INTERACT_1"/>
    <property type="match status" value="1"/>
</dbReference>
<dbReference type="Pfam" id="PF00071">
    <property type="entry name" value="Ras"/>
    <property type="match status" value="1"/>
</dbReference>
<keyword evidence="2" id="KW-0597">Phosphoprotein</keyword>
<dbReference type="GO" id="GO:0005525">
    <property type="term" value="F:GTP binding"/>
    <property type="evidence" value="ECO:0007669"/>
    <property type="project" value="InterPro"/>
</dbReference>
<evidence type="ECO:0000256" key="5">
    <source>
        <dbReference type="SAM" id="SignalP"/>
    </source>
</evidence>
<dbReference type="InterPro" id="IPR027417">
    <property type="entry name" value="P-loop_NTPase"/>
</dbReference>
<dbReference type="PROSITE" id="PS51419">
    <property type="entry name" value="RAB"/>
    <property type="match status" value="1"/>
</dbReference>
<dbReference type="PROSITE" id="PS51421">
    <property type="entry name" value="RAS"/>
    <property type="match status" value="1"/>
</dbReference>
<feature type="region of interest" description="Disordered" evidence="4">
    <location>
        <begin position="50"/>
        <end position="73"/>
    </location>
</feature>
<proteinExistence type="inferred from homology"/>
<reference evidence="6" key="2">
    <citation type="submission" date="2025-09" db="UniProtKB">
        <authorList>
            <consortium name="Ensembl"/>
        </authorList>
    </citation>
    <scope>IDENTIFICATION</scope>
</reference>
<accession>A0A8D0G6J4</accession>
<dbReference type="SMART" id="SM00173">
    <property type="entry name" value="RAS"/>
    <property type="match status" value="1"/>
</dbReference>
<comment type="similarity">
    <text evidence="1">Belongs to the small GTPase superfamily. RGK family.</text>
</comment>
<evidence type="ECO:0000313" key="6">
    <source>
        <dbReference type="Ensembl" id="ENSSPUP00000000585.1"/>
    </source>
</evidence>
<evidence type="ECO:0000313" key="7">
    <source>
        <dbReference type="Proteomes" id="UP000694392"/>
    </source>
</evidence>
<dbReference type="Gene3D" id="3.40.50.300">
    <property type="entry name" value="P-loop containing nucleotide triphosphate hydrolases"/>
    <property type="match status" value="1"/>
</dbReference>
<dbReference type="PANTHER" id="PTHR45775">
    <property type="entry name" value="RAD, GEM/KIR FAMILY MEMBER 2, ISOFORM C"/>
    <property type="match status" value="1"/>
</dbReference>
<feature type="signal peptide" evidence="5">
    <location>
        <begin position="1"/>
        <end position="26"/>
    </location>
</feature>
<evidence type="ECO:0000256" key="4">
    <source>
        <dbReference type="SAM" id="MobiDB-lite"/>
    </source>
</evidence>
<dbReference type="GO" id="GO:0003924">
    <property type="term" value="F:GTPase activity"/>
    <property type="evidence" value="ECO:0007669"/>
    <property type="project" value="InterPro"/>
</dbReference>
<dbReference type="GO" id="GO:0005886">
    <property type="term" value="C:plasma membrane"/>
    <property type="evidence" value="ECO:0007669"/>
    <property type="project" value="TreeGrafter"/>
</dbReference>
<name>A0A8D0G6J4_SPHPU</name>
<protein>
    <submittedName>
        <fullName evidence="6">RRAD and GEM like GTPase 2</fullName>
    </submittedName>
</protein>
<gene>
    <name evidence="6" type="primary">REM2</name>
</gene>
<reference evidence="6" key="1">
    <citation type="submission" date="2025-08" db="UniProtKB">
        <authorList>
            <consortium name="Ensembl"/>
        </authorList>
    </citation>
    <scope>IDENTIFICATION</scope>
</reference>
<dbReference type="GeneTree" id="ENSGT00940000160062"/>
<feature type="compositionally biased region" description="Gly residues" evidence="4">
    <location>
        <begin position="61"/>
        <end position="73"/>
    </location>
</feature>
<keyword evidence="7" id="KW-1185">Reference proteome</keyword>
<evidence type="ECO:0000256" key="2">
    <source>
        <dbReference type="ARBA" id="ARBA00022553"/>
    </source>
</evidence>
<evidence type="ECO:0000256" key="1">
    <source>
        <dbReference type="ARBA" id="ARBA00008846"/>
    </source>
</evidence>
<keyword evidence="3" id="KW-0547">Nucleotide-binding</keyword>
<dbReference type="PRINTS" id="PR00449">
    <property type="entry name" value="RASTRNSFRMNG"/>
</dbReference>
<dbReference type="SMART" id="SM00175">
    <property type="entry name" value="RAB"/>
    <property type="match status" value="1"/>
</dbReference>
<sequence length="243" mass="25763">LLLPQLPLCPHSPLFLVAMTLPLVLGGAGPRRGSMPLPIKHQLIRAPAVDELDSPPSSPEMGGGGPSPAGGRGPYKVMLLGESGVGKTTLAAIFGGTQGGSHPILPNFLSPLEDTYERRICVDEEDVTLILYDIWDQGEPGGWMQESCLQTGDAFLVVFSVTDRRSFTRLPATLLRLRAGSPRPDPPVILVGNKSDLVRSREVSLEAFQIVQRPLCALTPLLPAGGASSRAFGVALRRGGGFV</sequence>
<dbReference type="PANTHER" id="PTHR45775:SF5">
    <property type="entry name" value="GTP-BINDING PROTEIN REM 2"/>
    <property type="match status" value="1"/>
</dbReference>
<dbReference type="GO" id="GO:0005246">
    <property type="term" value="F:calcium channel regulator activity"/>
    <property type="evidence" value="ECO:0007669"/>
    <property type="project" value="TreeGrafter"/>
</dbReference>
<dbReference type="InterPro" id="IPR051641">
    <property type="entry name" value="RGK_GTP-binding_reg"/>
</dbReference>
<dbReference type="Ensembl" id="ENSSPUT00000000624.1">
    <property type="protein sequence ID" value="ENSSPUP00000000585.1"/>
    <property type="gene ID" value="ENSSPUG00000000505.1"/>
</dbReference>
<evidence type="ECO:0000256" key="3">
    <source>
        <dbReference type="ARBA" id="ARBA00022741"/>
    </source>
</evidence>
<keyword evidence="5" id="KW-0732">Signal</keyword>